<organism evidence="2 3">
    <name type="scientific">Rossellomorea aquimaris</name>
    <dbReference type="NCBI Taxonomy" id="189382"/>
    <lineage>
        <taxon>Bacteria</taxon>
        <taxon>Bacillati</taxon>
        <taxon>Bacillota</taxon>
        <taxon>Bacilli</taxon>
        <taxon>Bacillales</taxon>
        <taxon>Bacillaceae</taxon>
        <taxon>Rossellomorea</taxon>
    </lineage>
</organism>
<dbReference type="AlphaFoldDB" id="A0A5D4TIM1"/>
<feature type="transmembrane region" description="Helical" evidence="1">
    <location>
        <begin position="147"/>
        <end position="166"/>
    </location>
</feature>
<keyword evidence="1" id="KW-1133">Transmembrane helix</keyword>
<comment type="caution">
    <text evidence="2">The sequence shown here is derived from an EMBL/GenBank/DDBJ whole genome shotgun (WGS) entry which is preliminary data.</text>
</comment>
<dbReference type="OrthoDB" id="2381462at2"/>
<feature type="transmembrane region" description="Helical" evidence="1">
    <location>
        <begin position="20"/>
        <end position="37"/>
    </location>
</feature>
<dbReference type="RefSeq" id="WP_148970907.1">
    <property type="nucleotide sequence ID" value="NZ_JBNIKW010000007.1"/>
</dbReference>
<feature type="transmembrane region" description="Helical" evidence="1">
    <location>
        <begin position="88"/>
        <end position="107"/>
    </location>
</feature>
<proteinExistence type="predicted"/>
<gene>
    <name evidence="2" type="ORF">FZC85_09865</name>
</gene>
<keyword evidence="1" id="KW-0472">Membrane</keyword>
<feature type="transmembrane region" description="Helical" evidence="1">
    <location>
        <begin position="114"/>
        <end position="135"/>
    </location>
</feature>
<sequence>MTNIPKILEPLTPKTFDENEIFVLSIVVLCVCILVLVHHLEPHLLQTEIMALFVFNILLGTIGDRILAEPPLDLYDTLDYGHGEFFDSILQIVVYPIPIILFFHFYRKWKPNKVVYILLYGFFLVGLEWISAEYFDVFQFKTWKTSYSYVFYCCVLTVNLIFAGQIKKYLSRGI</sequence>
<keyword evidence="1" id="KW-0812">Transmembrane</keyword>
<feature type="transmembrane region" description="Helical" evidence="1">
    <location>
        <begin position="49"/>
        <end position="68"/>
    </location>
</feature>
<reference evidence="2 3" key="1">
    <citation type="submission" date="2019-08" db="EMBL/GenBank/DDBJ databases">
        <title>Bacillus genomes from the desert of Cuatro Cienegas, Coahuila.</title>
        <authorList>
            <person name="Olmedo-Alvarez G."/>
        </authorList>
    </citation>
    <scope>NUCLEOTIDE SEQUENCE [LARGE SCALE GENOMIC DNA]</scope>
    <source>
        <strain evidence="2 3">CH87b_3T</strain>
    </source>
</reference>
<evidence type="ECO:0000313" key="3">
    <source>
        <dbReference type="Proteomes" id="UP000324269"/>
    </source>
</evidence>
<evidence type="ECO:0000313" key="2">
    <source>
        <dbReference type="EMBL" id="TYS87263.1"/>
    </source>
</evidence>
<dbReference type="EMBL" id="VTEZ01000002">
    <property type="protein sequence ID" value="TYS87263.1"/>
    <property type="molecule type" value="Genomic_DNA"/>
</dbReference>
<evidence type="ECO:0000256" key="1">
    <source>
        <dbReference type="SAM" id="Phobius"/>
    </source>
</evidence>
<dbReference type="Proteomes" id="UP000324269">
    <property type="component" value="Unassembled WGS sequence"/>
</dbReference>
<name>A0A5D4TIM1_9BACI</name>
<protein>
    <submittedName>
        <fullName evidence="2">Uncharacterized protein</fullName>
    </submittedName>
</protein>
<accession>A0A5D4TIM1</accession>